<reference evidence="3 4" key="1">
    <citation type="submission" date="2016-12" db="EMBL/GenBank/DDBJ databases">
        <authorList>
            <person name="Song W.-J."/>
            <person name="Kurnit D.M."/>
        </authorList>
    </citation>
    <scope>NUCLEOTIDE SEQUENCE [LARGE SCALE GENOMIC DNA]</scope>
    <source>
        <strain evidence="3 4">CGMCC 1.10808</strain>
    </source>
</reference>
<dbReference type="Pfam" id="PF01476">
    <property type="entry name" value="LysM"/>
    <property type="match status" value="2"/>
</dbReference>
<evidence type="ECO:0000256" key="1">
    <source>
        <dbReference type="SAM" id="MobiDB-lite"/>
    </source>
</evidence>
<dbReference type="Pfam" id="PF01551">
    <property type="entry name" value="Peptidase_M23"/>
    <property type="match status" value="1"/>
</dbReference>
<dbReference type="SUPFAM" id="SSF51261">
    <property type="entry name" value="Duplicated hybrid motif"/>
    <property type="match status" value="1"/>
</dbReference>
<dbReference type="Gene3D" id="3.10.350.10">
    <property type="entry name" value="LysM domain"/>
    <property type="match status" value="2"/>
</dbReference>
<dbReference type="PANTHER" id="PTHR21666">
    <property type="entry name" value="PEPTIDASE-RELATED"/>
    <property type="match status" value="1"/>
</dbReference>
<dbReference type="InterPro" id="IPR011055">
    <property type="entry name" value="Dup_hybrid_motif"/>
</dbReference>
<dbReference type="RefSeq" id="WP_072745810.1">
    <property type="nucleotide sequence ID" value="NZ_FOHL01000002.1"/>
</dbReference>
<dbReference type="STRING" id="1189325.SAMN04488119_102291"/>
<dbReference type="PROSITE" id="PS51782">
    <property type="entry name" value="LYSM"/>
    <property type="match status" value="2"/>
</dbReference>
<evidence type="ECO:0000313" key="3">
    <source>
        <dbReference type="EMBL" id="SHN50510.1"/>
    </source>
</evidence>
<dbReference type="PROSITE" id="PS51257">
    <property type="entry name" value="PROKAR_LIPOPROTEIN"/>
    <property type="match status" value="1"/>
</dbReference>
<feature type="region of interest" description="Disordered" evidence="1">
    <location>
        <begin position="127"/>
        <end position="188"/>
    </location>
</feature>
<feature type="domain" description="LysM" evidence="2">
    <location>
        <begin position="195"/>
        <end position="240"/>
    </location>
</feature>
<feature type="region of interest" description="Disordered" evidence="1">
    <location>
        <begin position="243"/>
        <end position="351"/>
    </location>
</feature>
<name>A0A1M7RWA2_9RHOB</name>
<dbReference type="InterPro" id="IPR050570">
    <property type="entry name" value="Cell_wall_metabolism_enzyme"/>
</dbReference>
<dbReference type="AlphaFoldDB" id="A0A1M7RWA2"/>
<accession>A0A1M7RWA2</accession>
<dbReference type="EMBL" id="FRDL01000001">
    <property type="protein sequence ID" value="SHN50510.1"/>
    <property type="molecule type" value="Genomic_DNA"/>
</dbReference>
<dbReference type="Gene3D" id="2.70.70.10">
    <property type="entry name" value="Glucose Permease (Domain IIA)"/>
    <property type="match status" value="1"/>
</dbReference>
<feature type="domain" description="LysM" evidence="2">
    <location>
        <begin position="74"/>
        <end position="118"/>
    </location>
</feature>
<organism evidence="3 4">
    <name type="scientific">Oceanicella actignis</name>
    <dbReference type="NCBI Taxonomy" id="1189325"/>
    <lineage>
        <taxon>Bacteria</taxon>
        <taxon>Pseudomonadati</taxon>
        <taxon>Pseudomonadota</taxon>
        <taxon>Alphaproteobacteria</taxon>
        <taxon>Rhodobacterales</taxon>
        <taxon>Paracoccaceae</taxon>
        <taxon>Oceanicella</taxon>
    </lineage>
</organism>
<dbReference type="Proteomes" id="UP000184066">
    <property type="component" value="Unassembled WGS sequence"/>
</dbReference>
<dbReference type="CDD" id="cd00118">
    <property type="entry name" value="LysM"/>
    <property type="match status" value="2"/>
</dbReference>
<keyword evidence="4" id="KW-1185">Reference proteome</keyword>
<dbReference type="CDD" id="cd12797">
    <property type="entry name" value="M23_peptidase"/>
    <property type="match status" value="1"/>
</dbReference>
<dbReference type="InterPro" id="IPR036779">
    <property type="entry name" value="LysM_dom_sf"/>
</dbReference>
<dbReference type="PANTHER" id="PTHR21666:SF270">
    <property type="entry name" value="MUREIN HYDROLASE ACTIVATOR ENVC"/>
    <property type="match status" value="1"/>
</dbReference>
<sequence length="467" mass="47405">MTKPNAFSLRAGPVALSLLALTACGWDEPRAPVPGAPTAVAPRPVARPEAPRPQPLSEAPASDSRGVIDYGDYAVVQARPGDTLEAMAARVGLRPSELAAYNGLPTGYRPRPGDELVLPPRAEGYAAAAPAPEPAPAPAAAAPAPEPAQGWNPAAIGAAIERAPGPDASGQSAPAANAPGAAPAADVSDGGTRIVYRTVKPGETVYSIARETGVPADAIISWNGLRAPSYAVMPGQVLALPADAPQKPRDEAPARVAAPGAGAGAPPPAVAGAPLPADTVPPPRLKSPQLSRYQTPAERAAEADARPEPAPAPRPAAEAPPEAPGATPPKTASETAAPGASQTAKAAEGKLMRPIDGPIVLRFGQGGPAGRNDGIEIAARPGDPVRAAADGEVALVSKSLGDWGTIVLVRHPDRLMTVYGRLADARVSKGQRVTRGQTIGTVAEGDPTTLHFEVRRGAFSEDPEKFF</sequence>
<protein>
    <submittedName>
        <fullName evidence="3">Murein DD-endopeptidase MepM and murein hydrolase activator NlpD, contain LysM domain</fullName>
    </submittedName>
</protein>
<feature type="compositionally biased region" description="Low complexity" evidence="1">
    <location>
        <begin position="167"/>
        <end position="188"/>
    </location>
</feature>
<evidence type="ECO:0000259" key="2">
    <source>
        <dbReference type="PROSITE" id="PS51782"/>
    </source>
</evidence>
<dbReference type="InterPro" id="IPR016047">
    <property type="entry name" value="M23ase_b-sheet_dom"/>
</dbReference>
<feature type="compositionally biased region" description="Low complexity" evidence="1">
    <location>
        <begin position="36"/>
        <end position="48"/>
    </location>
</feature>
<evidence type="ECO:0000313" key="4">
    <source>
        <dbReference type="Proteomes" id="UP000184066"/>
    </source>
</evidence>
<dbReference type="InterPro" id="IPR018392">
    <property type="entry name" value="LysM"/>
</dbReference>
<feature type="region of interest" description="Disordered" evidence="1">
    <location>
        <begin position="30"/>
        <end position="65"/>
    </location>
</feature>
<gene>
    <name evidence="3" type="ORF">SAMN05216200_101227</name>
</gene>
<proteinExistence type="predicted"/>
<dbReference type="SMART" id="SM00257">
    <property type="entry name" value="LysM"/>
    <property type="match status" value="2"/>
</dbReference>
<dbReference type="SUPFAM" id="SSF54106">
    <property type="entry name" value="LysM domain"/>
    <property type="match status" value="1"/>
</dbReference>
<keyword evidence="3" id="KW-0378">Hydrolase</keyword>
<dbReference type="GO" id="GO:0004222">
    <property type="term" value="F:metalloendopeptidase activity"/>
    <property type="evidence" value="ECO:0007669"/>
    <property type="project" value="TreeGrafter"/>
</dbReference>
<dbReference type="OrthoDB" id="9795421at2"/>